<dbReference type="InterPro" id="IPR018946">
    <property type="entry name" value="PhoD-like_MPP"/>
</dbReference>
<dbReference type="EMBL" id="BNCQ01000021">
    <property type="protein sequence ID" value="GIM06460.1"/>
    <property type="molecule type" value="Genomic_DNA"/>
</dbReference>
<keyword evidence="5" id="KW-1185">Reference proteome</keyword>
<gene>
    <name evidence="2" type="ORF">Vretifemale_13858</name>
    <name evidence="3" type="ORF">Vretimale_10772</name>
</gene>
<dbReference type="Proteomes" id="UP000722791">
    <property type="component" value="Unassembled WGS sequence"/>
</dbReference>
<evidence type="ECO:0000313" key="3">
    <source>
        <dbReference type="EMBL" id="GIM06460.1"/>
    </source>
</evidence>
<name>A0A8J4GG55_9CHLO</name>
<dbReference type="PANTHER" id="PTHR46689:SF1">
    <property type="entry name" value="PHOD-LIKE PHOSPHATASE DOMAIN-CONTAINING PROTEIN"/>
    <property type="match status" value="1"/>
</dbReference>
<dbReference type="EMBL" id="BNCP01000032">
    <property type="protein sequence ID" value="GIL85247.1"/>
    <property type="molecule type" value="Genomic_DNA"/>
</dbReference>
<protein>
    <recommendedName>
        <fullName evidence="1">PhoD-like phosphatase domain-containing protein</fullName>
    </recommendedName>
</protein>
<evidence type="ECO:0000313" key="4">
    <source>
        <dbReference type="Proteomes" id="UP000722791"/>
    </source>
</evidence>
<dbReference type="InterPro" id="IPR043904">
    <property type="entry name" value="PhoD_2-like"/>
</dbReference>
<evidence type="ECO:0000313" key="5">
    <source>
        <dbReference type="Proteomes" id="UP000747110"/>
    </source>
</evidence>
<proteinExistence type="predicted"/>
<dbReference type="AlphaFoldDB" id="A0A8J4GG55"/>
<reference evidence="3" key="1">
    <citation type="journal article" date="2021" name="Proc. Natl. Acad. Sci. U.S.A.">
        <title>Three genomes in the algal genus Volvox reveal the fate of a haploid sex-determining region after a transition to homothallism.</title>
        <authorList>
            <person name="Yamamoto K."/>
            <person name="Hamaji T."/>
            <person name="Kawai-Toyooka H."/>
            <person name="Matsuzaki R."/>
            <person name="Takahashi F."/>
            <person name="Nishimura Y."/>
            <person name="Kawachi M."/>
            <person name="Noguchi H."/>
            <person name="Minakuchi Y."/>
            <person name="Umen J.G."/>
            <person name="Toyoda A."/>
            <person name="Nozaki H."/>
        </authorList>
    </citation>
    <scope>NUCLEOTIDE SEQUENCE</scope>
    <source>
        <strain evidence="3">NIES-3785</strain>
        <strain evidence="2">NIES-3786</strain>
    </source>
</reference>
<dbReference type="Pfam" id="PF19050">
    <property type="entry name" value="PhoD_2"/>
    <property type="match status" value="2"/>
</dbReference>
<feature type="domain" description="PhoD-like phosphatase" evidence="1">
    <location>
        <begin position="189"/>
        <end position="427"/>
    </location>
</feature>
<sequence length="653" mass="72090">MGCGSSLHKPQITPAPANVFLPYYNLSVLGGSEVFGPFLLLRSYDPDSGCMHLSALVVCSEEHGSKVSSGTPSVSWWVEPTSGSDGGDGRPHNPLAAVAAAVAGNGVGVGNAHGAGLGVQDGYDGTATGPAATAGATTAEATGYLLYSWRNWRFWRFQMHVMCSATPHWLRYQLNLVPEHTFTVALPARDQAWSWALYTCNGLDNPGNKDSTGGLQPLWSDIMSQHAQQPLHVLVGGGDQIYNDAVFDGPLLKGWDHTLKQSDTSNKASIPFTDEMRQEVEEFYFSHYCVHFSQPVYAQALASIPSVNIWDDHDIFDGWGSYPAYIQAAPVLKGVFAAAHLFYLLFQQHTRVDLLESDGFWSGTSALHRFGSSVAVVLPDTRSFRTISQVCPPTFYAELHRRLMALPETVRHVALVLTVPILWPMPDLPSAIQTFSNDITRDKLLNELMGITGLMRKLPMRFGEIEILDDLKDHWDSKEHKKERDALLKMLIHLSAERAFRFTLLSGDVHCAGYGMIHGRGDESESDVEDMPVPTEKQRAADPRFIPQIVSSAIVNVPPPSYVLLMNGRAGAHPMSVLGDCVWRMMSLTRHFHLGSKSPDDLLLGERNWCRVAQRDAEDGHSGKLLFSLRCEKGLGTGRMRTYKLEVPPLRRL</sequence>
<dbReference type="GO" id="GO:0016020">
    <property type="term" value="C:membrane"/>
    <property type="evidence" value="ECO:0007669"/>
    <property type="project" value="TreeGrafter"/>
</dbReference>
<dbReference type="Proteomes" id="UP000747110">
    <property type="component" value="Unassembled WGS sequence"/>
</dbReference>
<feature type="domain" description="PhoD-like phosphatase" evidence="1">
    <location>
        <begin position="448"/>
        <end position="619"/>
    </location>
</feature>
<evidence type="ECO:0000259" key="1">
    <source>
        <dbReference type="Pfam" id="PF19050"/>
    </source>
</evidence>
<dbReference type="Gene3D" id="3.60.21.70">
    <property type="entry name" value="PhoD-like phosphatase"/>
    <property type="match status" value="1"/>
</dbReference>
<accession>A0A8J4GG55</accession>
<dbReference type="CDD" id="cd07389">
    <property type="entry name" value="MPP_PhoD"/>
    <property type="match status" value="1"/>
</dbReference>
<evidence type="ECO:0000313" key="2">
    <source>
        <dbReference type="EMBL" id="GIL85247.1"/>
    </source>
</evidence>
<dbReference type="PANTHER" id="PTHR46689">
    <property type="entry name" value="MEMBRANE PROTEIN, PUTATIVE-RELATED"/>
    <property type="match status" value="1"/>
</dbReference>
<comment type="caution">
    <text evidence="3">The sequence shown here is derived from an EMBL/GenBank/DDBJ whole genome shotgun (WGS) entry which is preliminary data.</text>
</comment>
<dbReference type="InterPro" id="IPR038607">
    <property type="entry name" value="PhoD-like_sf"/>
</dbReference>
<organism evidence="3 4">
    <name type="scientific">Volvox reticuliferus</name>
    <dbReference type="NCBI Taxonomy" id="1737510"/>
    <lineage>
        <taxon>Eukaryota</taxon>
        <taxon>Viridiplantae</taxon>
        <taxon>Chlorophyta</taxon>
        <taxon>core chlorophytes</taxon>
        <taxon>Chlorophyceae</taxon>
        <taxon>CS clade</taxon>
        <taxon>Chlamydomonadales</taxon>
        <taxon>Volvocaceae</taxon>
        <taxon>Volvox</taxon>
    </lineage>
</organism>
<dbReference type="OrthoDB" id="9999821at2759"/>